<protein>
    <recommendedName>
        <fullName evidence="2">Aminoglycoside phosphotransferase</fullName>
    </recommendedName>
</protein>
<proteinExistence type="predicted"/>
<dbReference type="PANTHER" id="PTHR43883:SF1">
    <property type="entry name" value="GLUCONOKINASE"/>
    <property type="match status" value="1"/>
</dbReference>
<dbReference type="PANTHER" id="PTHR43883">
    <property type="entry name" value="SLR0207 PROTEIN"/>
    <property type="match status" value="1"/>
</dbReference>
<dbReference type="Gene3D" id="3.40.50.300">
    <property type="entry name" value="P-loop containing nucleotide triphosphate hydrolases"/>
    <property type="match status" value="1"/>
</dbReference>
<dbReference type="SUPFAM" id="SSF52540">
    <property type="entry name" value="P-loop containing nucleoside triphosphate hydrolases"/>
    <property type="match status" value="1"/>
</dbReference>
<comment type="caution">
    <text evidence="1">The sequence shown here is derived from an EMBL/GenBank/DDBJ whole genome shotgun (WGS) entry which is preliminary data.</text>
</comment>
<dbReference type="InterPro" id="IPR052732">
    <property type="entry name" value="Cell-binding_unc_protein"/>
</dbReference>
<evidence type="ECO:0008006" key="2">
    <source>
        <dbReference type="Google" id="ProtNLM"/>
    </source>
</evidence>
<evidence type="ECO:0000313" key="1">
    <source>
        <dbReference type="EMBL" id="HGT38240.1"/>
    </source>
</evidence>
<dbReference type="Pfam" id="PF13671">
    <property type="entry name" value="AAA_33"/>
    <property type="match status" value="1"/>
</dbReference>
<dbReference type="AlphaFoldDB" id="A0A7C4QLX8"/>
<accession>A0A7C4QLX8</accession>
<name>A0A7C4QLX8_9PLAN</name>
<reference evidence="1" key="1">
    <citation type="journal article" date="2020" name="mSystems">
        <title>Genome- and Community-Level Interaction Insights into Carbon Utilization and Element Cycling Functions of Hydrothermarchaeota in Hydrothermal Sediment.</title>
        <authorList>
            <person name="Zhou Z."/>
            <person name="Liu Y."/>
            <person name="Xu W."/>
            <person name="Pan J."/>
            <person name="Luo Z.H."/>
            <person name="Li M."/>
        </authorList>
    </citation>
    <scope>NUCLEOTIDE SEQUENCE [LARGE SCALE GENOMIC DNA]</scope>
    <source>
        <strain evidence="1">SpSt-508</strain>
    </source>
</reference>
<dbReference type="EMBL" id="DSVQ01000006">
    <property type="protein sequence ID" value="HGT38240.1"/>
    <property type="molecule type" value="Genomic_DNA"/>
</dbReference>
<sequence length="548" mass="61129">MGSSACHAKAAFPGELPMDPLIRGLLRPEAYDHPTDALELLETHISWVILTGPYAYKLKKPVNFGFVDFTTLEQRRFCCEEELRLNRRLAEDLYLSVKPVFGPRDQASFVGHGQPIEFAVQMRQFPQTALLPAVLARGELTGALLDRLALDVARFQRTAAVADRESPYGAPDAVRAPVTENLRILSTSAVGPLAVSASPLRNLVERLRDWADGEFSRLAPVFAARKAEGFVREGHGDMHLGNMVLRDAAPPSPPAARGEPADEPRIEVFDCLEFNPALRWIDVISEVAFLVMDLADRGRRDLGWRFLNGWLEATGDYAGLHVWAWYYCYRALVRAKVAALRLGQADLTEAESARLSQQLGEYLHLGWQATQIERPRLVITSGVSGSGKSLFSQLLAAELGCIRLRSDVERRRLFADPSTRYAPPATAATYERLLELAKQLLENGFSVIVDAAFLRRAQRAPFRALAQSLQVPSRLIEFTAPQELLERRVAERNLRGHDPSEATVDVLRRQLREREPVLAEEGWHVLGCDTSLPDASARLLPALCEFRK</sequence>
<dbReference type="InterPro" id="IPR011009">
    <property type="entry name" value="Kinase-like_dom_sf"/>
</dbReference>
<organism evidence="1">
    <name type="scientific">Schlesneria paludicola</name>
    <dbReference type="NCBI Taxonomy" id="360056"/>
    <lineage>
        <taxon>Bacteria</taxon>
        <taxon>Pseudomonadati</taxon>
        <taxon>Planctomycetota</taxon>
        <taxon>Planctomycetia</taxon>
        <taxon>Planctomycetales</taxon>
        <taxon>Planctomycetaceae</taxon>
        <taxon>Schlesneria</taxon>
    </lineage>
</organism>
<dbReference type="SUPFAM" id="SSF56112">
    <property type="entry name" value="Protein kinase-like (PK-like)"/>
    <property type="match status" value="1"/>
</dbReference>
<dbReference type="InterPro" id="IPR027417">
    <property type="entry name" value="P-loop_NTPase"/>
</dbReference>
<gene>
    <name evidence="1" type="ORF">ENS64_03090</name>
</gene>